<keyword evidence="1" id="KW-1133">Transmembrane helix</keyword>
<keyword evidence="3" id="KW-1185">Reference proteome</keyword>
<sequence>MNTTNTTFPVINGAFLLTNQKTQRYIKFVLAFPLLLVGIIYGAIATHKYMEYYAELPIGTFLIAALLILTSVAIVNTNRTTYLSGDGRKLFKQTQIFSYKFRSTQPLTVFSHVGLEKVVSYDNDRKKATTTYHVILKNKHYDTELSSDNEIVTARNKAEQIAKHFSVPVYDNTHDELRIRQPDELDSVLAPELIDTPEPPDGSRLSVQKTEHGIDIFMPKQPLLTPFIIARVSGLVMFYIVTSVMILKPPVPLELSLQFHGLVLFFALLIYGRNIYPRTVRKKLSITKEGVYYKGSPYHKSTLIDLSFIEELILEKGRRLILISDNQQITIEVTGTDADAEFLQRLIKWVIANTANTPVQE</sequence>
<evidence type="ECO:0000256" key="1">
    <source>
        <dbReference type="SAM" id="Phobius"/>
    </source>
</evidence>
<evidence type="ECO:0008006" key="4">
    <source>
        <dbReference type="Google" id="ProtNLM"/>
    </source>
</evidence>
<gene>
    <name evidence="2" type="ORF">NBRC116585_09520</name>
</gene>
<feature type="transmembrane region" description="Helical" evidence="1">
    <location>
        <begin position="25"/>
        <end position="44"/>
    </location>
</feature>
<name>A0ABP9ZXI0_9GAMM</name>
<accession>A0ABP9ZXI0</accession>
<evidence type="ECO:0000313" key="3">
    <source>
        <dbReference type="Proteomes" id="UP001481413"/>
    </source>
</evidence>
<keyword evidence="1" id="KW-0812">Transmembrane</keyword>
<dbReference type="Proteomes" id="UP001481413">
    <property type="component" value="Unassembled WGS sequence"/>
</dbReference>
<feature type="transmembrane region" description="Helical" evidence="1">
    <location>
        <begin position="56"/>
        <end position="75"/>
    </location>
</feature>
<feature type="transmembrane region" description="Helical" evidence="1">
    <location>
        <begin position="228"/>
        <end position="247"/>
    </location>
</feature>
<protein>
    <recommendedName>
        <fullName evidence="4">PH domain-containing protein</fullName>
    </recommendedName>
</protein>
<organism evidence="2 3">
    <name type="scientific">Thalassolituus maritimus</name>
    <dbReference type="NCBI Taxonomy" id="484498"/>
    <lineage>
        <taxon>Bacteria</taxon>
        <taxon>Pseudomonadati</taxon>
        <taxon>Pseudomonadota</taxon>
        <taxon>Gammaproteobacteria</taxon>
        <taxon>Oceanospirillales</taxon>
        <taxon>Oceanospirillaceae</taxon>
        <taxon>Thalassolituus</taxon>
    </lineage>
</organism>
<dbReference type="EMBL" id="BAABWH010000002">
    <property type="protein sequence ID" value="GAA6144835.1"/>
    <property type="molecule type" value="Genomic_DNA"/>
</dbReference>
<dbReference type="RefSeq" id="WP_353293775.1">
    <property type="nucleotide sequence ID" value="NZ_BAABWH010000002.1"/>
</dbReference>
<feature type="transmembrane region" description="Helical" evidence="1">
    <location>
        <begin position="259"/>
        <end position="276"/>
    </location>
</feature>
<keyword evidence="1" id="KW-0472">Membrane</keyword>
<comment type="caution">
    <text evidence="2">The sequence shown here is derived from an EMBL/GenBank/DDBJ whole genome shotgun (WGS) entry which is preliminary data.</text>
</comment>
<proteinExistence type="predicted"/>
<reference evidence="2 3" key="1">
    <citation type="submission" date="2024-04" db="EMBL/GenBank/DDBJ databases">
        <title>Draft genome sequence of Thalassolituus maritimus NBRC 116585.</title>
        <authorList>
            <person name="Miyakawa T."/>
            <person name="Kusuya Y."/>
            <person name="Miura T."/>
        </authorList>
    </citation>
    <scope>NUCLEOTIDE SEQUENCE [LARGE SCALE GENOMIC DNA]</scope>
    <source>
        <strain evidence="2 3">5NW40-0001</strain>
    </source>
</reference>
<evidence type="ECO:0000313" key="2">
    <source>
        <dbReference type="EMBL" id="GAA6144835.1"/>
    </source>
</evidence>